<organism evidence="4 5">
    <name type="scientific">Sinobacterium norvegicum</name>
    <dbReference type="NCBI Taxonomy" id="1641715"/>
    <lineage>
        <taxon>Bacteria</taxon>
        <taxon>Pseudomonadati</taxon>
        <taxon>Pseudomonadota</taxon>
        <taxon>Gammaproteobacteria</taxon>
        <taxon>Cellvibrionales</taxon>
        <taxon>Spongiibacteraceae</taxon>
        <taxon>Sinobacterium</taxon>
    </lineage>
</organism>
<dbReference type="InterPro" id="IPR008927">
    <property type="entry name" value="6-PGluconate_DH-like_C_sf"/>
</dbReference>
<dbReference type="EMBL" id="CAKLPX010000002">
    <property type="protein sequence ID" value="CAH0992138.1"/>
    <property type="molecule type" value="Genomic_DNA"/>
</dbReference>
<dbReference type="Gene3D" id="1.10.1040.10">
    <property type="entry name" value="N-(1-d-carboxylethyl)-l-norvaline Dehydrogenase, domain 2"/>
    <property type="match status" value="2"/>
</dbReference>
<dbReference type="Gene3D" id="3.40.50.720">
    <property type="entry name" value="NAD(P)-binding Rossmann-like Domain"/>
    <property type="match status" value="1"/>
</dbReference>
<feature type="domain" description="3-hydroxyacyl-CoA dehydrogenase C-terminal" evidence="2">
    <location>
        <begin position="188"/>
        <end position="284"/>
    </location>
</feature>
<proteinExistence type="predicted"/>
<comment type="caution">
    <text evidence="4">The sequence shown here is derived from an EMBL/GenBank/DDBJ whole genome shotgun (WGS) entry which is preliminary data.</text>
</comment>
<sequence>MKISEINKICYVGAGTMGCANAMMAALAGYEVVLYDIAKESLAQVPSRLLEVTDYLQKNGYAEADNIALAMTRVTTSSSLEAALTGVDLVSESVLERLDVKHQVHDQLDHLCAPSVIVTTNTSNIPLSSIAEVVVHRERFAALHSHLGSPLIDIVGTTKTSAGTVDILTRYVESINCIPLVLKKENPGYVLNAMLGPVLTIAMILVIEGVATIEEVDRAWMQHRRAAIGPFGMMDAFGINIIADSWQQREDDDDNLKAKITGFLAPYMAANTLGLKSSKGFYQYPDPVYQQAEFFDTDKDLSFVHSSIVAVLISNAVTIAEKDVAEPQEIDRAWMAATHLDIGPFGIVDELGSAETVALFEQLAGFGLLPPQAVTQLVNFLQSYTCDRGAPDE</sequence>
<dbReference type="InterPro" id="IPR006176">
    <property type="entry name" value="3-OHacyl-CoA_DH_NAD-bd"/>
</dbReference>
<dbReference type="Pfam" id="PF02737">
    <property type="entry name" value="3HCDH_N"/>
    <property type="match status" value="1"/>
</dbReference>
<dbReference type="EC" id="1.1.1.108" evidence="4"/>
<evidence type="ECO:0000259" key="3">
    <source>
        <dbReference type="Pfam" id="PF02737"/>
    </source>
</evidence>
<protein>
    <submittedName>
        <fullName evidence="4">L-carnitine dehydrogenase</fullName>
        <ecNumber evidence="4">1.1.1.108</ecNumber>
    </submittedName>
</protein>
<keyword evidence="5" id="KW-1185">Reference proteome</keyword>
<dbReference type="PANTHER" id="PTHR48075">
    <property type="entry name" value="3-HYDROXYACYL-COA DEHYDROGENASE FAMILY PROTEIN"/>
    <property type="match status" value="1"/>
</dbReference>
<keyword evidence="1 4" id="KW-0560">Oxidoreductase</keyword>
<dbReference type="PANTHER" id="PTHR48075:SF5">
    <property type="entry name" value="3-HYDROXYBUTYRYL-COA DEHYDROGENASE"/>
    <property type="match status" value="1"/>
</dbReference>
<evidence type="ECO:0000256" key="1">
    <source>
        <dbReference type="ARBA" id="ARBA00023002"/>
    </source>
</evidence>
<accession>A0ABM9AFZ8</accession>
<name>A0ABM9AFZ8_9GAMM</name>
<evidence type="ECO:0000313" key="4">
    <source>
        <dbReference type="EMBL" id="CAH0992138.1"/>
    </source>
</evidence>
<evidence type="ECO:0000313" key="5">
    <source>
        <dbReference type="Proteomes" id="UP000838100"/>
    </source>
</evidence>
<dbReference type="InterPro" id="IPR036291">
    <property type="entry name" value="NAD(P)-bd_dom_sf"/>
</dbReference>
<dbReference type="GO" id="GO:0047728">
    <property type="term" value="F:carnitine 3-dehydrogenase activity"/>
    <property type="evidence" value="ECO:0007669"/>
    <property type="project" value="UniProtKB-EC"/>
</dbReference>
<gene>
    <name evidence="4" type="primary">lcdH_1</name>
    <name evidence="4" type="ORF">SIN8267_02254</name>
</gene>
<dbReference type="InterPro" id="IPR013328">
    <property type="entry name" value="6PGD_dom2"/>
</dbReference>
<evidence type="ECO:0000259" key="2">
    <source>
        <dbReference type="Pfam" id="PF00725"/>
    </source>
</evidence>
<dbReference type="Proteomes" id="UP000838100">
    <property type="component" value="Unassembled WGS sequence"/>
</dbReference>
<dbReference type="Pfam" id="PF00725">
    <property type="entry name" value="3HCDH"/>
    <property type="match status" value="2"/>
</dbReference>
<reference evidence="4" key="1">
    <citation type="submission" date="2021-12" db="EMBL/GenBank/DDBJ databases">
        <authorList>
            <person name="Rodrigo-Torres L."/>
            <person name="Arahal R. D."/>
            <person name="Lucena T."/>
        </authorList>
    </citation>
    <scope>NUCLEOTIDE SEQUENCE</scope>
    <source>
        <strain evidence="4">CECT 8267</strain>
    </source>
</reference>
<feature type="domain" description="3-hydroxyacyl-CoA dehydrogenase NAD binding" evidence="3">
    <location>
        <begin position="9"/>
        <end position="183"/>
    </location>
</feature>
<feature type="domain" description="3-hydroxyacyl-CoA dehydrogenase C-terminal" evidence="2">
    <location>
        <begin position="303"/>
        <end position="354"/>
    </location>
</feature>
<dbReference type="PROSITE" id="PS51257">
    <property type="entry name" value="PROKAR_LIPOPROTEIN"/>
    <property type="match status" value="1"/>
</dbReference>
<dbReference type="RefSeq" id="WP_237444832.1">
    <property type="nucleotide sequence ID" value="NZ_CAKLPX010000002.1"/>
</dbReference>
<dbReference type="InterPro" id="IPR006108">
    <property type="entry name" value="3HC_DH_C"/>
</dbReference>
<dbReference type="SUPFAM" id="SSF48179">
    <property type="entry name" value="6-phosphogluconate dehydrogenase C-terminal domain-like"/>
    <property type="match status" value="2"/>
</dbReference>
<dbReference type="SUPFAM" id="SSF51735">
    <property type="entry name" value="NAD(P)-binding Rossmann-fold domains"/>
    <property type="match status" value="1"/>
</dbReference>